<dbReference type="InterPro" id="IPR052748">
    <property type="entry name" value="ISR_Activator"/>
</dbReference>
<dbReference type="eggNOG" id="COG0790">
    <property type="taxonomic scope" value="Bacteria"/>
</dbReference>
<dbReference type="SMART" id="SM00671">
    <property type="entry name" value="SEL1"/>
    <property type="match status" value="5"/>
</dbReference>
<gene>
    <name evidence="3" type="ORF">GARC_1506</name>
</gene>
<evidence type="ECO:0000256" key="1">
    <source>
        <dbReference type="SAM" id="Coils"/>
    </source>
</evidence>
<sequence>MTDTVRLKTTTLRIGYLVGLLCLWVQTSLATERWKIVVLPDTNYNTPVELPALVDLHSTISQGLTIALSNADFDVLNLHYLGLPNCILEDCSTLTDQAIQQAAKRSGKEVNLALLYQLNMFKQRQAASQKWYFSLSGRLLDLQSGTQQDAFAVDNWANNPAKNCIGDCLGLWLNQNLALLAQDLGAVLSEKLDALPRRFHYQLNINNFNSAELQQINRYLKSIDGYVADILLADSANKNPTFNPNTKRTYQYISELSASELGEKLEKMNQQYSLALRFEYDNTKRQFDLMPKVETDSWTTLNQFIADLFPSPKQEDPQLQPSEEPSPNAAVTPPKEPETDEEKQARRDQQMWQQALSINTINSYQQYLTLWPQGQHIIQAEGAIKVFQDDENIWQKTVNQKTRQAFQQYLTLKPAGKYRRQAKQQLALLRVQQQREQKQRENKALADDYYYQQQNYPEALYYYQQAAKLGNVSAEYLLGKMYENGQGTEQNMRQAANWYTQAAKHGHNQAQATLGFMYSKGNGVDQDYSQAAYWYQKAAEQGHMNAQYNLAYLYSLGQGIVKNHQQAAYWFEKAAIQGDADAQNSLGKLYERGLGVSQDLAEAKRLYQQAADQGNQMAKINLRMLNN</sequence>
<protein>
    <submittedName>
        <fullName evidence="3">Uncharacterized protein</fullName>
    </submittedName>
</protein>
<dbReference type="InterPro" id="IPR011990">
    <property type="entry name" value="TPR-like_helical_dom_sf"/>
</dbReference>
<proteinExistence type="predicted"/>
<name>K6XCX2_9ALTE</name>
<dbReference type="STRING" id="493475.GARC_1506"/>
<keyword evidence="4" id="KW-1185">Reference proteome</keyword>
<dbReference type="EMBL" id="BAEO01000018">
    <property type="protein sequence ID" value="GAC18479.1"/>
    <property type="molecule type" value="Genomic_DNA"/>
</dbReference>
<organism evidence="3 4">
    <name type="scientific">Paraglaciecola arctica BSs20135</name>
    <dbReference type="NCBI Taxonomy" id="493475"/>
    <lineage>
        <taxon>Bacteria</taxon>
        <taxon>Pseudomonadati</taxon>
        <taxon>Pseudomonadota</taxon>
        <taxon>Gammaproteobacteria</taxon>
        <taxon>Alteromonadales</taxon>
        <taxon>Alteromonadaceae</taxon>
        <taxon>Paraglaciecola</taxon>
    </lineage>
</organism>
<dbReference type="InterPro" id="IPR006597">
    <property type="entry name" value="Sel1-like"/>
</dbReference>
<comment type="caution">
    <text evidence="3">The sequence shown here is derived from an EMBL/GenBank/DDBJ whole genome shotgun (WGS) entry which is preliminary data.</text>
</comment>
<evidence type="ECO:0000313" key="4">
    <source>
        <dbReference type="Proteomes" id="UP000006327"/>
    </source>
</evidence>
<feature type="region of interest" description="Disordered" evidence="2">
    <location>
        <begin position="311"/>
        <end position="350"/>
    </location>
</feature>
<accession>K6XCX2</accession>
<dbReference type="Gene3D" id="1.25.40.10">
    <property type="entry name" value="Tetratricopeptide repeat domain"/>
    <property type="match status" value="1"/>
</dbReference>
<dbReference type="Pfam" id="PF08238">
    <property type="entry name" value="Sel1"/>
    <property type="match status" value="5"/>
</dbReference>
<feature type="coiled-coil region" evidence="1">
    <location>
        <begin position="419"/>
        <end position="448"/>
    </location>
</feature>
<reference evidence="3 4" key="1">
    <citation type="journal article" date="2017" name="Antonie Van Leeuwenhoek">
        <title>Rhizobium rhizosphaerae sp. nov., a novel species isolated from rice rhizosphere.</title>
        <authorList>
            <person name="Zhao J.J."/>
            <person name="Zhang J."/>
            <person name="Zhang R.J."/>
            <person name="Zhang C.W."/>
            <person name="Yin H.Q."/>
            <person name="Zhang X.X."/>
        </authorList>
    </citation>
    <scope>NUCLEOTIDE SEQUENCE [LARGE SCALE GENOMIC DNA]</scope>
    <source>
        <strain evidence="3 4">BSs20135</strain>
    </source>
</reference>
<evidence type="ECO:0000313" key="3">
    <source>
        <dbReference type="EMBL" id="GAC18479.1"/>
    </source>
</evidence>
<evidence type="ECO:0000256" key="2">
    <source>
        <dbReference type="SAM" id="MobiDB-lite"/>
    </source>
</evidence>
<keyword evidence="1" id="KW-0175">Coiled coil</keyword>
<dbReference type="PANTHER" id="PTHR45011">
    <property type="entry name" value="DAP3-BINDING CELL DEATH ENHANCER 1"/>
    <property type="match status" value="1"/>
</dbReference>
<dbReference type="AlphaFoldDB" id="K6XCX2"/>
<dbReference type="PANTHER" id="PTHR45011:SF1">
    <property type="entry name" value="DAP3-BINDING CELL DEATH ENHANCER 1"/>
    <property type="match status" value="1"/>
</dbReference>
<dbReference type="Proteomes" id="UP000006327">
    <property type="component" value="Unassembled WGS sequence"/>
</dbReference>
<dbReference type="SUPFAM" id="SSF81901">
    <property type="entry name" value="HCP-like"/>
    <property type="match status" value="1"/>
</dbReference>